<accession>A0ABV4U5K5</accession>
<feature type="signal peptide" evidence="1">
    <location>
        <begin position="1"/>
        <end position="31"/>
    </location>
</feature>
<organism evidence="3 4">
    <name type="scientific">Natronomicrosphaera hydrolytica</name>
    <dbReference type="NCBI Taxonomy" id="3242702"/>
    <lineage>
        <taxon>Bacteria</taxon>
        <taxon>Pseudomonadati</taxon>
        <taxon>Planctomycetota</taxon>
        <taxon>Phycisphaerae</taxon>
        <taxon>Phycisphaerales</taxon>
        <taxon>Phycisphaeraceae</taxon>
        <taxon>Natronomicrosphaera</taxon>
    </lineage>
</organism>
<keyword evidence="1" id="KW-0732">Signal</keyword>
<feature type="chain" id="PRO_5045886926" evidence="1">
    <location>
        <begin position="32"/>
        <end position="269"/>
    </location>
</feature>
<gene>
    <name evidence="3" type="ORF">ACERK3_11005</name>
</gene>
<evidence type="ECO:0000313" key="3">
    <source>
        <dbReference type="EMBL" id="MFA9478821.1"/>
    </source>
</evidence>
<dbReference type="InterPro" id="IPR013424">
    <property type="entry name" value="Ice-binding_C"/>
</dbReference>
<evidence type="ECO:0000313" key="4">
    <source>
        <dbReference type="Proteomes" id="UP001575105"/>
    </source>
</evidence>
<name>A0ABV4U5K5_9BACT</name>
<keyword evidence="4" id="KW-1185">Reference proteome</keyword>
<dbReference type="RefSeq" id="WP_425345746.1">
    <property type="nucleotide sequence ID" value="NZ_JBGUBD010000006.1"/>
</dbReference>
<evidence type="ECO:0000259" key="2">
    <source>
        <dbReference type="Pfam" id="PF07589"/>
    </source>
</evidence>
<dbReference type="Proteomes" id="UP001575105">
    <property type="component" value="Unassembled WGS sequence"/>
</dbReference>
<sequence length="269" mass="28873">MFRKVRSTLYICSATVGLMLASGAAPSTAFAAVTFDPVTDELAAPTVIDDFTEDLSKWTTSGSVSIQSSSDSLQVGDPSAGSAILREDYRIPLPEIGEILIVEASIRGRAHLGGQSVILSNGDGVSGAMIRASTGDEYDARPAADSTADNLRTTTEDYVFGDPDTLRFVFDNVNGDRVVSLYVKKYGDTTYTQLEWDANLGTSSGPVTQANAWSSTDPLWVEYLTTGGTRMLRSEYVQYEIIPEPASLALMGAGGLLLLSSRRFRKRVA</sequence>
<dbReference type="NCBIfam" id="TIGR02595">
    <property type="entry name" value="PEP_CTERM"/>
    <property type="match status" value="1"/>
</dbReference>
<comment type="caution">
    <text evidence="3">The sequence shown here is derived from an EMBL/GenBank/DDBJ whole genome shotgun (WGS) entry which is preliminary data.</text>
</comment>
<proteinExistence type="predicted"/>
<evidence type="ECO:0000256" key="1">
    <source>
        <dbReference type="SAM" id="SignalP"/>
    </source>
</evidence>
<reference evidence="3 4" key="1">
    <citation type="submission" date="2024-08" db="EMBL/GenBank/DDBJ databases">
        <title>Whole-genome sequencing of halo(alkali)philic microorganisms from hypersaline lakes.</title>
        <authorList>
            <person name="Sorokin D.Y."/>
            <person name="Merkel A.Y."/>
            <person name="Messina E."/>
            <person name="Yakimov M."/>
        </authorList>
    </citation>
    <scope>NUCLEOTIDE SEQUENCE [LARGE SCALE GENOMIC DNA]</scope>
    <source>
        <strain evidence="3 4">AB-hyl4</strain>
    </source>
</reference>
<dbReference type="EMBL" id="JBGUBD010000006">
    <property type="protein sequence ID" value="MFA9478821.1"/>
    <property type="molecule type" value="Genomic_DNA"/>
</dbReference>
<dbReference type="Pfam" id="PF07589">
    <property type="entry name" value="PEP-CTERM"/>
    <property type="match status" value="1"/>
</dbReference>
<feature type="domain" description="Ice-binding protein C-terminal" evidence="2">
    <location>
        <begin position="242"/>
        <end position="263"/>
    </location>
</feature>
<protein>
    <submittedName>
        <fullName evidence="3">PEP-CTERM sorting domain-containing protein</fullName>
    </submittedName>
</protein>